<dbReference type="AlphaFoldDB" id="A0A1W0CGG5"/>
<sequence>MAFTPLHLVLRALPALLLSAQIGALPSLRVALGETKQPYIDAERGKGVEYDIVSQALSQAGYQPRIRFGPNLRAHNWLASGQVDAAIANSGGHVSEPYIVYQNMAITLCKRRIHLQRLEDLVRFRVAAFQGAHLYLGPAFAALTPQIPSYREESPQITLNRLLYSERADVAISDVNIFQQFSHDLRREIDIKARLCPYALFTPTHYRLAFRDVRDRDRFNLGLRRFAAAGGYEKLAKRYQLPTQHGRPWFKP</sequence>
<accession>A0A1W0CGG5</accession>
<name>A0A1W0CGG5_9NEIS</name>
<evidence type="ECO:0000313" key="3">
    <source>
        <dbReference type="Proteomes" id="UP000192721"/>
    </source>
</evidence>
<feature type="chain" id="PRO_5010705983" evidence="1">
    <location>
        <begin position="21"/>
        <end position="252"/>
    </location>
</feature>
<reference evidence="2 3" key="1">
    <citation type="submission" date="2017-02" db="EMBL/GenBank/DDBJ databases">
        <title>Chromobacterium haemolyticum H5244.</title>
        <authorList>
            <person name="Gulvik C.A."/>
        </authorList>
    </citation>
    <scope>NUCLEOTIDE SEQUENCE [LARGE SCALE GENOMIC DNA]</scope>
    <source>
        <strain evidence="2 3">H5244</strain>
    </source>
</reference>
<evidence type="ECO:0000256" key="1">
    <source>
        <dbReference type="SAM" id="SignalP"/>
    </source>
</evidence>
<organism evidence="2 3">
    <name type="scientific">Chromobacterium haemolyticum</name>
    <dbReference type="NCBI Taxonomy" id="394935"/>
    <lineage>
        <taxon>Bacteria</taxon>
        <taxon>Pseudomonadati</taxon>
        <taxon>Pseudomonadota</taxon>
        <taxon>Betaproteobacteria</taxon>
        <taxon>Neisseriales</taxon>
        <taxon>Chromobacteriaceae</taxon>
        <taxon>Chromobacterium</taxon>
    </lineage>
</organism>
<protein>
    <submittedName>
        <fullName evidence="2">ABC transporter substrate-binding protein</fullName>
    </submittedName>
</protein>
<dbReference type="RefSeq" id="WP_052370474.1">
    <property type="nucleotide sequence ID" value="NZ_CP109905.1"/>
</dbReference>
<keyword evidence="1" id="KW-0732">Signal</keyword>
<proteinExistence type="predicted"/>
<dbReference type="EMBL" id="MUKV01000036">
    <property type="protein sequence ID" value="OQS33836.1"/>
    <property type="molecule type" value="Genomic_DNA"/>
</dbReference>
<comment type="caution">
    <text evidence="2">The sequence shown here is derived from an EMBL/GenBank/DDBJ whole genome shotgun (WGS) entry which is preliminary data.</text>
</comment>
<dbReference type="SUPFAM" id="SSF53850">
    <property type="entry name" value="Periplasmic binding protein-like II"/>
    <property type="match status" value="1"/>
</dbReference>
<feature type="signal peptide" evidence="1">
    <location>
        <begin position="1"/>
        <end position="20"/>
    </location>
</feature>
<dbReference type="Gene3D" id="3.40.190.10">
    <property type="entry name" value="Periplasmic binding protein-like II"/>
    <property type="match status" value="2"/>
</dbReference>
<gene>
    <name evidence="2" type="ORF">B0T45_19845</name>
</gene>
<dbReference type="Proteomes" id="UP000192721">
    <property type="component" value="Unassembled WGS sequence"/>
</dbReference>
<evidence type="ECO:0000313" key="2">
    <source>
        <dbReference type="EMBL" id="OQS33836.1"/>
    </source>
</evidence>